<reference evidence="2" key="1">
    <citation type="journal article" date="2023" name="G3 (Bethesda)">
        <title>Whole genome assemblies of Zophobas morio and Tenebrio molitor.</title>
        <authorList>
            <person name="Kaur S."/>
            <person name="Stinson S.A."/>
            <person name="diCenzo G.C."/>
        </authorList>
    </citation>
    <scope>NUCLEOTIDE SEQUENCE</scope>
    <source>
        <strain evidence="2">QUZm001</strain>
    </source>
</reference>
<comment type="caution">
    <text evidence="2">The sequence shown here is derived from an EMBL/GenBank/DDBJ whole genome shotgun (WGS) entry which is preliminary data.</text>
</comment>
<organism evidence="2 3">
    <name type="scientific">Zophobas morio</name>
    <dbReference type="NCBI Taxonomy" id="2755281"/>
    <lineage>
        <taxon>Eukaryota</taxon>
        <taxon>Metazoa</taxon>
        <taxon>Ecdysozoa</taxon>
        <taxon>Arthropoda</taxon>
        <taxon>Hexapoda</taxon>
        <taxon>Insecta</taxon>
        <taxon>Pterygota</taxon>
        <taxon>Neoptera</taxon>
        <taxon>Endopterygota</taxon>
        <taxon>Coleoptera</taxon>
        <taxon>Polyphaga</taxon>
        <taxon>Cucujiformia</taxon>
        <taxon>Tenebrionidae</taxon>
        <taxon>Zophobas</taxon>
    </lineage>
</organism>
<dbReference type="CDD" id="cd01650">
    <property type="entry name" value="RT_nLTR_like"/>
    <property type="match status" value="1"/>
</dbReference>
<dbReference type="PANTHER" id="PTHR47510:SF3">
    <property type="entry name" value="ENDO_EXONUCLEASE_PHOSPHATASE DOMAIN-CONTAINING PROTEIN"/>
    <property type="match status" value="1"/>
</dbReference>
<gene>
    <name evidence="2" type="ORF">Zmor_017927</name>
</gene>
<keyword evidence="3" id="KW-1185">Reference proteome</keyword>
<proteinExistence type="predicted"/>
<dbReference type="InterPro" id="IPR043502">
    <property type="entry name" value="DNA/RNA_pol_sf"/>
</dbReference>
<dbReference type="Proteomes" id="UP001168821">
    <property type="component" value="Unassembled WGS sequence"/>
</dbReference>
<dbReference type="SUPFAM" id="SSF56672">
    <property type="entry name" value="DNA/RNA polymerases"/>
    <property type="match status" value="1"/>
</dbReference>
<dbReference type="PANTHER" id="PTHR47510">
    <property type="entry name" value="REVERSE TRANSCRIPTASE DOMAIN-CONTAINING PROTEIN"/>
    <property type="match status" value="1"/>
</dbReference>
<evidence type="ECO:0000313" key="2">
    <source>
        <dbReference type="EMBL" id="KAJ3651923.1"/>
    </source>
</evidence>
<feature type="domain" description="Reverse transcriptase" evidence="1">
    <location>
        <begin position="286"/>
        <end position="392"/>
    </location>
</feature>
<accession>A0AA38MD67</accession>
<dbReference type="Pfam" id="PF00078">
    <property type="entry name" value="RVT_1"/>
    <property type="match status" value="1"/>
</dbReference>
<sequence>MPCTVNKCDDSIVKEDVHHPALLIIVNVFAGRSAVDMNSLKEVLNLVDWYFLSDCNDMNEAFSLFYSILYEIFDAVVLTYKFRKNVYPPWFSSQLIRMIEQKFKLWKEFKMHGNTLTYDKFKTIRKEIKSEVSRLYKVFMGNIEVNISKDCNKFWQFIKMKKKSTDIPGNMTYKNETITSPKSIVNYFADHFKSAYNSVKSDSKLSFDFDSLSCWSLDTVSEKNVTNAINKLKMKSTSGPDNVPSFVIRECADAFSEPLTVLFNLALRLNTFPDMWKSAVIIPVFKKGDRTVLENYRPVSLINNFSKIFEYLLSEYISYYLKHSISDYQHGFIAGRSTVTNLCSFTQFVATHLDLGLQIDTIFTDFSKAFDKMRHEVLIEKLGRLECSRDFLKIPLVANFAFVFIDITQKSLSLSQVCRKGPYWDRYF</sequence>
<evidence type="ECO:0000259" key="1">
    <source>
        <dbReference type="Pfam" id="PF00078"/>
    </source>
</evidence>
<dbReference type="GO" id="GO:0071897">
    <property type="term" value="P:DNA biosynthetic process"/>
    <property type="evidence" value="ECO:0007669"/>
    <property type="project" value="UniProtKB-ARBA"/>
</dbReference>
<name>A0AA38MD67_9CUCU</name>
<evidence type="ECO:0000313" key="3">
    <source>
        <dbReference type="Proteomes" id="UP001168821"/>
    </source>
</evidence>
<protein>
    <recommendedName>
        <fullName evidence="1">Reverse transcriptase domain-containing protein</fullName>
    </recommendedName>
</protein>
<dbReference type="AlphaFoldDB" id="A0AA38MD67"/>
<dbReference type="InterPro" id="IPR000477">
    <property type="entry name" value="RT_dom"/>
</dbReference>
<dbReference type="EMBL" id="JALNTZ010000005">
    <property type="protein sequence ID" value="KAJ3651923.1"/>
    <property type="molecule type" value="Genomic_DNA"/>
</dbReference>